<evidence type="ECO:0000313" key="1">
    <source>
        <dbReference type="EMBL" id="HHI96530.1"/>
    </source>
</evidence>
<gene>
    <name evidence="1" type="ORF">ENJ96_01610</name>
</gene>
<proteinExistence type="predicted"/>
<comment type="caution">
    <text evidence="1">The sequence shown here is derived from an EMBL/GenBank/DDBJ whole genome shotgun (WGS) entry which is preliminary data.</text>
</comment>
<dbReference type="Pfam" id="PF10670">
    <property type="entry name" value="DUF4198"/>
    <property type="match status" value="1"/>
</dbReference>
<dbReference type="AlphaFoldDB" id="A0A7V5NYJ7"/>
<organism evidence="1">
    <name type="scientific">Thermodesulfatator atlanticus</name>
    <dbReference type="NCBI Taxonomy" id="501497"/>
    <lineage>
        <taxon>Bacteria</taxon>
        <taxon>Pseudomonadati</taxon>
        <taxon>Thermodesulfobacteriota</taxon>
        <taxon>Thermodesulfobacteria</taxon>
        <taxon>Thermodesulfobacteriales</taxon>
        <taxon>Thermodesulfatatoraceae</taxon>
        <taxon>Thermodesulfatator</taxon>
    </lineage>
</organism>
<protein>
    <submittedName>
        <fullName evidence="1">DUF4198 domain-containing protein</fullName>
    </submittedName>
</protein>
<reference evidence="1" key="1">
    <citation type="journal article" date="2020" name="mSystems">
        <title>Genome- and Community-Level Interaction Insights into Carbon Utilization and Element Cycling Functions of Hydrothermarchaeota in Hydrothermal Sediment.</title>
        <authorList>
            <person name="Zhou Z."/>
            <person name="Liu Y."/>
            <person name="Xu W."/>
            <person name="Pan J."/>
            <person name="Luo Z.H."/>
            <person name="Li M."/>
        </authorList>
    </citation>
    <scope>NUCLEOTIDE SEQUENCE [LARGE SCALE GENOMIC DNA]</scope>
    <source>
        <strain evidence="1">HyVt-533</strain>
    </source>
</reference>
<dbReference type="EMBL" id="DROK01000046">
    <property type="protein sequence ID" value="HHI96530.1"/>
    <property type="molecule type" value="Genomic_DNA"/>
</dbReference>
<sequence length="269" mass="30185">MKRLSLLTLMFFLLGISGALAHFLLLLPEKELITHPAERTVLLKIIFTHPMAGGPAMPLARPREAGVFLNGQKILLTSNLTPIEVPVYAPWRADFNPRQRARAWQLKYTFSRPGDYIFYVIPQPYFEPAEGVFIQQITKVVVNAFGAETGWDAALGLPVEIVPLGRPYGLWEGNLFCGLVLKDGQPLKHATVEVEYLNEKGQIDLPSPVFETQVLKTNASGEFCYSFPWAGWWGFSVLTEGAPITKEGQKYPLELDAVFWLKVYPLKGH</sequence>
<name>A0A7V5NYJ7_9BACT</name>
<dbReference type="InterPro" id="IPR019613">
    <property type="entry name" value="DUF4198"/>
</dbReference>
<dbReference type="Proteomes" id="UP000886101">
    <property type="component" value="Unassembled WGS sequence"/>
</dbReference>
<accession>A0A7V5NYJ7</accession>